<dbReference type="InterPro" id="IPR036390">
    <property type="entry name" value="WH_DNA-bd_sf"/>
</dbReference>
<name>A0A4R0NW28_9SPHI</name>
<dbReference type="InterPro" id="IPR000835">
    <property type="entry name" value="HTH_MarR-typ"/>
</dbReference>
<dbReference type="SMART" id="SM00347">
    <property type="entry name" value="HTH_MARR"/>
    <property type="match status" value="1"/>
</dbReference>
<dbReference type="AlphaFoldDB" id="A0A4R0NW28"/>
<dbReference type="Gene3D" id="1.10.10.10">
    <property type="entry name" value="Winged helix-like DNA-binding domain superfamily/Winged helix DNA-binding domain"/>
    <property type="match status" value="1"/>
</dbReference>
<protein>
    <submittedName>
        <fullName evidence="2">MarR family transcriptional regulator</fullName>
    </submittedName>
</protein>
<sequence length="156" mass="17794">MENPLPTERLIFRLMDMLKKQMEKLATVQLAKLISPDFNLTYVPYFMSIGETGISNHELLEKIMVTKQGVSKIVKELERLELIYSVKSKQDARSIMIYLTKKGHILNIAIKKMAATTTAEYSNLLGAKKYEQLLDSLVKIQAHNQQLLEKIGRGTP</sequence>
<dbReference type="RefSeq" id="WP_131560505.1">
    <property type="nucleotide sequence ID" value="NZ_SJSN01000012.1"/>
</dbReference>
<dbReference type="Proteomes" id="UP000291485">
    <property type="component" value="Unassembled WGS sequence"/>
</dbReference>
<organism evidence="2 3">
    <name type="scientific">Pedobacter frigidisoli</name>
    <dbReference type="NCBI Taxonomy" id="2530455"/>
    <lineage>
        <taxon>Bacteria</taxon>
        <taxon>Pseudomonadati</taxon>
        <taxon>Bacteroidota</taxon>
        <taxon>Sphingobacteriia</taxon>
        <taxon>Sphingobacteriales</taxon>
        <taxon>Sphingobacteriaceae</taxon>
        <taxon>Pedobacter</taxon>
    </lineage>
</organism>
<evidence type="ECO:0000313" key="3">
    <source>
        <dbReference type="Proteomes" id="UP000291485"/>
    </source>
</evidence>
<proteinExistence type="predicted"/>
<dbReference type="InterPro" id="IPR036388">
    <property type="entry name" value="WH-like_DNA-bd_sf"/>
</dbReference>
<dbReference type="SUPFAM" id="SSF46785">
    <property type="entry name" value="Winged helix' DNA-binding domain"/>
    <property type="match status" value="1"/>
</dbReference>
<keyword evidence="3" id="KW-1185">Reference proteome</keyword>
<gene>
    <name evidence="2" type="ORF">EZ449_15640</name>
</gene>
<feature type="domain" description="HTH marR-type" evidence="1">
    <location>
        <begin position="8"/>
        <end position="142"/>
    </location>
</feature>
<dbReference type="GO" id="GO:0003700">
    <property type="term" value="F:DNA-binding transcription factor activity"/>
    <property type="evidence" value="ECO:0007669"/>
    <property type="project" value="InterPro"/>
</dbReference>
<dbReference type="PANTHER" id="PTHR33164">
    <property type="entry name" value="TRANSCRIPTIONAL REGULATOR, MARR FAMILY"/>
    <property type="match status" value="1"/>
</dbReference>
<dbReference type="OrthoDB" id="793057at2"/>
<dbReference type="InterPro" id="IPR039422">
    <property type="entry name" value="MarR/SlyA-like"/>
</dbReference>
<dbReference type="Pfam" id="PF12802">
    <property type="entry name" value="MarR_2"/>
    <property type="match status" value="1"/>
</dbReference>
<evidence type="ECO:0000259" key="1">
    <source>
        <dbReference type="PROSITE" id="PS50995"/>
    </source>
</evidence>
<dbReference type="PROSITE" id="PS50995">
    <property type="entry name" value="HTH_MARR_2"/>
    <property type="match status" value="1"/>
</dbReference>
<dbReference type="EMBL" id="SJSN01000012">
    <property type="protein sequence ID" value="TCD05891.1"/>
    <property type="molecule type" value="Genomic_DNA"/>
</dbReference>
<reference evidence="2 3" key="1">
    <citation type="submission" date="2019-02" db="EMBL/GenBank/DDBJ databases">
        <title>Pedobacter sp. RP-3-11 sp. nov., isolated from Arctic soil.</title>
        <authorList>
            <person name="Dahal R.H."/>
        </authorList>
    </citation>
    <scope>NUCLEOTIDE SEQUENCE [LARGE SCALE GENOMIC DNA]</scope>
    <source>
        <strain evidence="2 3">RP-3-11</strain>
    </source>
</reference>
<dbReference type="PANTHER" id="PTHR33164:SF43">
    <property type="entry name" value="HTH-TYPE TRANSCRIPTIONAL REPRESSOR YETL"/>
    <property type="match status" value="1"/>
</dbReference>
<evidence type="ECO:0000313" key="2">
    <source>
        <dbReference type="EMBL" id="TCD05891.1"/>
    </source>
</evidence>
<dbReference type="GO" id="GO:0006950">
    <property type="term" value="P:response to stress"/>
    <property type="evidence" value="ECO:0007669"/>
    <property type="project" value="TreeGrafter"/>
</dbReference>
<comment type="caution">
    <text evidence="2">The sequence shown here is derived from an EMBL/GenBank/DDBJ whole genome shotgun (WGS) entry which is preliminary data.</text>
</comment>
<accession>A0A4R0NW28</accession>